<gene>
    <name evidence="4" type="ORF">D0Y65_017749</name>
</gene>
<evidence type="ECO:0000259" key="3">
    <source>
        <dbReference type="Pfam" id="PF13962"/>
    </source>
</evidence>
<keyword evidence="2" id="KW-0472">Membrane</keyword>
<dbReference type="GO" id="GO:0005886">
    <property type="term" value="C:plasma membrane"/>
    <property type="evidence" value="ECO:0007669"/>
    <property type="project" value="UniProtKB-SubCell"/>
</dbReference>
<dbReference type="InterPro" id="IPR002110">
    <property type="entry name" value="Ankyrin_rpt"/>
</dbReference>
<comment type="caution">
    <text evidence="4">The sequence shown here is derived from an EMBL/GenBank/DDBJ whole genome shotgun (WGS) entry which is preliminary data.</text>
</comment>
<keyword evidence="2" id="KW-1133">Transmembrane helix</keyword>
<evidence type="ECO:0000313" key="4">
    <source>
        <dbReference type="EMBL" id="RZC02786.1"/>
    </source>
</evidence>
<sequence length="724" mass="82978">MSEKEMEASNKEMITFSDEIVKAQKEAAAKEWECFVDIFRRNDRKEELLFEPLDLVKNTAIHVLARSGNKQCLKELLQMLPKTKQLEALRKPNYEENTPLHEAVLFHDDPKMVDLIMGFMPSQRDKDALLEMKNNQNETVAFRAARYGRLSVIKYLHGKLQPRGLQSSKHFQPNIYGGRERPILHTCVLNFSFGAAIWLLKNVDKSLAKEKFMVQKKEKENTKIVLQLTCLKLLAKMQLAFESTGTLEMGLTKRLLYELLPEDGYESELEDDAENNSVKIARDEESSQPNDGNKKTTKSKVGVFSRINYAFWKYAKDRFSFIGKIWDQKKRHKFAEQLVKLLLDIDEESWKQYPLVPFNEPIALSLEFPGNVTEKKEDMKLINRVEKEERVKKLLEDKKSKKKLYSDDKVGIMWKSTLFMAAASGIIEVVNLIVGKYPEAISYVNEDGLNILHVALKYRQLEIYEFIEKTSAFELLTQRISKDKRTILHQAGSMEYYREQGLAGVAYQLQCELEWYHRVREKIPKQYLMHADEDGLTAGDLLDIDHAEMHDEAKQWMKETAQSCSTVAVLIAGVVFAAAYAIPGGNEGGRPVLRTSSAFRIFTIMDVVALATSLGSVVMFLSILTSSFDLWEFHRALPRKLKWGFAMLFFSLITTMLAFAATILLTIHMEGNKSSTTLAYSLAFVIVSIFGLTQFPLYKMVEDQVKAMKKWCGPKSTKSRSNKS</sequence>
<dbReference type="InterPro" id="IPR026961">
    <property type="entry name" value="PGG_dom"/>
</dbReference>
<dbReference type="Pfam" id="PF13962">
    <property type="entry name" value="PGG"/>
    <property type="match status" value="1"/>
</dbReference>
<dbReference type="EMBL" id="QZWG01000007">
    <property type="protein sequence ID" value="RZC02787.1"/>
    <property type="molecule type" value="Genomic_DNA"/>
</dbReference>
<evidence type="ECO:0000256" key="2">
    <source>
        <dbReference type="SAM" id="Phobius"/>
    </source>
</evidence>
<proteinExistence type="predicted"/>
<dbReference type="PANTHER" id="PTHR24177">
    <property type="entry name" value="CASKIN"/>
    <property type="match status" value="1"/>
</dbReference>
<evidence type="ECO:0000313" key="5">
    <source>
        <dbReference type="Proteomes" id="UP000289340"/>
    </source>
</evidence>
<dbReference type="InterPro" id="IPR036770">
    <property type="entry name" value="Ankyrin_rpt-contain_sf"/>
</dbReference>
<feature type="transmembrane region" description="Helical" evidence="2">
    <location>
        <begin position="679"/>
        <end position="698"/>
    </location>
</feature>
<protein>
    <recommendedName>
        <fullName evidence="3">PGG domain-containing protein</fullName>
    </recommendedName>
</protein>
<feature type="domain" description="PGG" evidence="3">
    <location>
        <begin position="555"/>
        <end position="664"/>
    </location>
</feature>
<name>A0A445JWC1_GLYSO</name>
<dbReference type="Gene3D" id="1.25.40.20">
    <property type="entry name" value="Ankyrin repeat-containing domain"/>
    <property type="match status" value="2"/>
</dbReference>
<dbReference type="SMART" id="SM00248">
    <property type="entry name" value="ANK"/>
    <property type="match status" value="5"/>
</dbReference>
<feature type="transmembrane region" description="Helical" evidence="2">
    <location>
        <begin position="564"/>
        <end position="582"/>
    </location>
</feature>
<evidence type="ECO:0000256" key="1">
    <source>
        <dbReference type="ARBA" id="ARBA00004413"/>
    </source>
</evidence>
<comment type="subcellular location">
    <subcellularLocation>
        <location evidence="1">Cell membrane</location>
        <topology evidence="1">Peripheral membrane protein</topology>
        <orientation evidence="1">Cytoplasmic side</orientation>
    </subcellularLocation>
</comment>
<dbReference type="Proteomes" id="UP000289340">
    <property type="component" value="Chromosome 7"/>
</dbReference>
<accession>A0A445JWC1</accession>
<dbReference type="Gramene" id="XM_028384739.1">
    <property type="protein sequence ID" value="XP_028240540.1"/>
    <property type="gene ID" value="LOC114419129"/>
</dbReference>
<reference evidence="4 5" key="1">
    <citation type="submission" date="2018-09" db="EMBL/GenBank/DDBJ databases">
        <title>A high-quality reference genome of wild soybean provides a powerful tool to mine soybean genomes.</title>
        <authorList>
            <person name="Xie M."/>
            <person name="Chung C.Y.L."/>
            <person name="Li M.-W."/>
            <person name="Wong F.-L."/>
            <person name="Chan T.-F."/>
            <person name="Lam H.-M."/>
        </authorList>
    </citation>
    <scope>NUCLEOTIDE SEQUENCE [LARGE SCALE GENOMIC DNA]</scope>
    <source>
        <strain evidence="5">cv. W05</strain>
        <tissue evidence="4">Hypocotyl of etiolated seedlings</tissue>
    </source>
</reference>
<dbReference type="PANTHER" id="PTHR24177:SF215">
    <property type="entry name" value="PGG DOMAIN-CONTAINING PROTEIN"/>
    <property type="match status" value="1"/>
</dbReference>
<organism evidence="4 5">
    <name type="scientific">Glycine soja</name>
    <name type="common">Wild soybean</name>
    <dbReference type="NCBI Taxonomy" id="3848"/>
    <lineage>
        <taxon>Eukaryota</taxon>
        <taxon>Viridiplantae</taxon>
        <taxon>Streptophyta</taxon>
        <taxon>Embryophyta</taxon>
        <taxon>Tracheophyta</taxon>
        <taxon>Spermatophyta</taxon>
        <taxon>Magnoliopsida</taxon>
        <taxon>eudicotyledons</taxon>
        <taxon>Gunneridae</taxon>
        <taxon>Pentapetalae</taxon>
        <taxon>rosids</taxon>
        <taxon>fabids</taxon>
        <taxon>Fabales</taxon>
        <taxon>Fabaceae</taxon>
        <taxon>Papilionoideae</taxon>
        <taxon>50 kb inversion clade</taxon>
        <taxon>NPAAA clade</taxon>
        <taxon>indigoferoid/millettioid clade</taxon>
        <taxon>Phaseoleae</taxon>
        <taxon>Glycine</taxon>
        <taxon>Glycine subgen. Soja</taxon>
    </lineage>
</organism>
<dbReference type="EMBL" id="QZWG01000007">
    <property type="protein sequence ID" value="RZC02786.1"/>
    <property type="molecule type" value="Genomic_DNA"/>
</dbReference>
<feature type="transmembrane region" description="Helical" evidence="2">
    <location>
        <begin position="645"/>
        <end position="667"/>
    </location>
</feature>
<dbReference type="Gramene" id="XM_028384740.1">
    <property type="protein sequence ID" value="XP_028240541.1"/>
    <property type="gene ID" value="LOC114419129"/>
</dbReference>
<dbReference type="SUPFAM" id="SSF48403">
    <property type="entry name" value="Ankyrin repeat"/>
    <property type="match status" value="1"/>
</dbReference>
<keyword evidence="2" id="KW-0812">Transmembrane</keyword>
<feature type="transmembrane region" description="Helical" evidence="2">
    <location>
        <begin position="602"/>
        <end position="624"/>
    </location>
</feature>
<keyword evidence="5" id="KW-1185">Reference proteome</keyword>
<dbReference type="AlphaFoldDB" id="A0A445JWC1"/>